<keyword evidence="4" id="KW-1185">Reference proteome</keyword>
<feature type="region of interest" description="Disordered" evidence="2">
    <location>
        <begin position="129"/>
        <end position="163"/>
    </location>
</feature>
<dbReference type="Proteomes" id="UP000033483">
    <property type="component" value="Unassembled WGS sequence"/>
</dbReference>
<sequence>MAFLEDPRIRQSWNQISHSAEIATENAAASLWTFQQDYINPCLASLSQYIDQCTSVCLGDREERARRQRERERARAEYSFDFYDDWARDESMANGGGGGMSVSVSSLLGHWSNEDWDRLLVGSSATRYHGEGIVDQPPRRKRPMNYGTRRRTTEDPTVIPSSQPIGFLGRLPWKIGGTLRYKPSAADLQDHPFRQNQGERQALLSHAEEDEYFLGTEQPLHPRTRRNTSGSRATSDSYRSRGDLFPSDVEGDEDAVPLGDEFSVDFDRSDDRSSNRTRSSRGKGPAGSNSGQASRTMSRSTVGSGHSTRSPLQPAGNSMSSTPENMSMVQSMDDLRQEDERLRQEEEREIEAKKRAAVQLAVTRSLREYQVKQGSQSIGSESAAETIVPTPALKASKVKPDVTEDVVYVNQTAAKKPAMVEQKEVRMPMKAQIERAGSLPAKAEAAIVEQEMPVYSDIIVGSPKETSSGFVPARLPHFG</sequence>
<feature type="compositionally biased region" description="Polar residues" evidence="2">
    <location>
        <begin position="287"/>
        <end position="325"/>
    </location>
</feature>
<evidence type="ECO:0000256" key="2">
    <source>
        <dbReference type="SAM" id="MobiDB-lite"/>
    </source>
</evidence>
<feature type="region of interest" description="Disordered" evidence="2">
    <location>
        <begin position="214"/>
        <end position="325"/>
    </location>
</feature>
<organism evidence="3 4">
    <name type="scientific">Thielaviopsis punctulata</name>
    <dbReference type="NCBI Taxonomy" id="72032"/>
    <lineage>
        <taxon>Eukaryota</taxon>
        <taxon>Fungi</taxon>
        <taxon>Dikarya</taxon>
        <taxon>Ascomycota</taxon>
        <taxon>Pezizomycotina</taxon>
        <taxon>Sordariomycetes</taxon>
        <taxon>Hypocreomycetidae</taxon>
        <taxon>Microascales</taxon>
        <taxon>Ceratocystidaceae</taxon>
        <taxon>Thielaviopsis</taxon>
    </lineage>
</organism>
<comment type="caution">
    <text evidence="3">The sequence shown here is derived from an EMBL/GenBank/DDBJ whole genome shotgun (WGS) entry which is preliminary data.</text>
</comment>
<feature type="coiled-coil region" evidence="1">
    <location>
        <begin position="328"/>
        <end position="363"/>
    </location>
</feature>
<name>A0A0F4ZB44_9PEZI</name>
<keyword evidence="1" id="KW-0175">Coiled coil</keyword>
<dbReference type="AlphaFoldDB" id="A0A0F4ZB44"/>
<dbReference type="OrthoDB" id="5421971at2759"/>
<protein>
    <submittedName>
        <fullName evidence="3">Uncharacterized protein</fullName>
    </submittedName>
</protein>
<feature type="compositionally biased region" description="Polar residues" evidence="2">
    <location>
        <begin position="227"/>
        <end position="237"/>
    </location>
</feature>
<accession>A0A0F4ZB44</accession>
<evidence type="ECO:0000256" key="1">
    <source>
        <dbReference type="SAM" id="Coils"/>
    </source>
</evidence>
<reference evidence="3 4" key="1">
    <citation type="submission" date="2015-03" db="EMBL/GenBank/DDBJ databases">
        <authorList>
            <person name="Radwan O."/>
            <person name="Al-Naeli F.A."/>
            <person name="Rendon G.A."/>
            <person name="Fields C."/>
        </authorList>
    </citation>
    <scope>NUCLEOTIDE SEQUENCE [LARGE SCALE GENOMIC DNA]</scope>
    <source>
        <strain evidence="3">CR-DP1</strain>
    </source>
</reference>
<proteinExistence type="predicted"/>
<dbReference type="EMBL" id="LAEV01001594">
    <property type="protein sequence ID" value="KKA27757.1"/>
    <property type="molecule type" value="Genomic_DNA"/>
</dbReference>
<feature type="compositionally biased region" description="Basic and acidic residues" evidence="2">
    <location>
        <begin position="265"/>
        <end position="274"/>
    </location>
</feature>
<evidence type="ECO:0000313" key="3">
    <source>
        <dbReference type="EMBL" id="KKA27757.1"/>
    </source>
</evidence>
<evidence type="ECO:0000313" key="4">
    <source>
        <dbReference type="Proteomes" id="UP000033483"/>
    </source>
</evidence>
<gene>
    <name evidence="3" type="ORF">TD95_001286</name>
</gene>